<evidence type="ECO:0000313" key="1">
    <source>
        <dbReference type="EMBL" id="MBU3076531.1"/>
    </source>
</evidence>
<sequence length="142" mass="15043">MSIMLFAAAAAVHMPATLDGLDHRTEVQHQGAAVELVYRGRATIRSKQVGAASSTRVSAVRCAWRVHVAVDRTMGGSTRTVATDEIMSGSRPGDCLANRRAVGEDVAARGETVRAHVAAVAGRDRPQALAELEAARRIASRD</sequence>
<accession>A0ABS6BDY4</accession>
<name>A0ABS6BDY4_9SPHN</name>
<dbReference type="Proteomes" id="UP000776276">
    <property type="component" value="Unassembled WGS sequence"/>
</dbReference>
<protein>
    <submittedName>
        <fullName evidence="1">Uncharacterized protein</fullName>
    </submittedName>
</protein>
<organism evidence="1 2">
    <name type="scientific">Sphingomonas quercus</name>
    <dbReference type="NCBI Taxonomy" id="2842451"/>
    <lineage>
        <taxon>Bacteria</taxon>
        <taxon>Pseudomonadati</taxon>
        <taxon>Pseudomonadota</taxon>
        <taxon>Alphaproteobacteria</taxon>
        <taxon>Sphingomonadales</taxon>
        <taxon>Sphingomonadaceae</taxon>
        <taxon>Sphingomonas</taxon>
    </lineage>
</organism>
<evidence type="ECO:0000313" key="2">
    <source>
        <dbReference type="Proteomes" id="UP000776276"/>
    </source>
</evidence>
<keyword evidence="2" id="KW-1185">Reference proteome</keyword>
<comment type="caution">
    <text evidence="1">The sequence shown here is derived from an EMBL/GenBank/DDBJ whole genome shotgun (WGS) entry which is preliminary data.</text>
</comment>
<reference evidence="1 2" key="1">
    <citation type="submission" date="2021-06" db="EMBL/GenBank/DDBJ databases">
        <title>Sphingomonas sp. XMGL2, whole genome shotgun sequencing project.</title>
        <authorList>
            <person name="Zhao G."/>
            <person name="Shen L."/>
        </authorList>
    </citation>
    <scope>NUCLEOTIDE SEQUENCE [LARGE SCALE GENOMIC DNA]</scope>
    <source>
        <strain evidence="1 2">XMGL2</strain>
    </source>
</reference>
<dbReference type="EMBL" id="JAHKRT010000001">
    <property type="protein sequence ID" value="MBU3076531.1"/>
    <property type="molecule type" value="Genomic_DNA"/>
</dbReference>
<gene>
    <name evidence="1" type="ORF">KOF26_01525</name>
</gene>
<dbReference type="RefSeq" id="WP_216318885.1">
    <property type="nucleotide sequence ID" value="NZ_JAHKRT010000001.1"/>
</dbReference>
<proteinExistence type="predicted"/>